<accession>A0AAD6M7F2</accession>
<dbReference type="EMBL" id="JAQIZT010000011">
    <property type="protein sequence ID" value="KAJ6980343.1"/>
    <property type="molecule type" value="Genomic_DNA"/>
</dbReference>
<feature type="compositionally biased region" description="Basic and acidic residues" evidence="1">
    <location>
        <begin position="856"/>
        <end position="867"/>
    </location>
</feature>
<feature type="compositionally biased region" description="Basic and acidic residues" evidence="1">
    <location>
        <begin position="459"/>
        <end position="470"/>
    </location>
</feature>
<comment type="caution">
    <text evidence="2">The sequence shown here is derived from an EMBL/GenBank/DDBJ whole genome shotgun (WGS) entry which is preliminary data.</text>
</comment>
<dbReference type="PANTHER" id="PTHR34361:SF6">
    <property type="entry name" value="POX DOMAIN-CONTAINING PROTEIN"/>
    <property type="match status" value="1"/>
</dbReference>
<evidence type="ECO:0000313" key="3">
    <source>
        <dbReference type="Proteomes" id="UP001164929"/>
    </source>
</evidence>
<feature type="compositionally biased region" description="Polar residues" evidence="1">
    <location>
        <begin position="609"/>
        <end position="621"/>
    </location>
</feature>
<feature type="region of interest" description="Disordered" evidence="1">
    <location>
        <begin position="609"/>
        <end position="644"/>
    </location>
</feature>
<evidence type="ECO:0000256" key="1">
    <source>
        <dbReference type="SAM" id="MobiDB-lite"/>
    </source>
</evidence>
<sequence>MASDTKRGYVSRLSPLAKPFILKTPKNSSSVLNSSLQDTGLSPSSSRLAQSFSSFSVEGKSAELGYKAHKSGDHQEILHWKDKHGGFSMSNDDPTKQGHKLFILSAGSPTEGLKLRTETSDHVCKQFSGISRKDDEVRPKSTRQTDTQYVSFSAVKSRPISSKFSTSSDLHSSALVQDPQSGVPAISWSSDDSDIASFERRFLQQLDACTTKVNFPPSSDSNSLQALDSESPGTGSSDSPFNHALSQNLDSGGHGGVSKSGIFWYSLASLVDTAVDKSKEVFHDKVLTDKSKGKMGKPATQEVMEPLSMTKSELQITCPSHPIELASKSLGVKENDPIGNSSEIINENDSDLDSPCWKGKLSANKSTCEVSRPDDFQHLKSARGACSNLNPLAPHFFPSCGKQRVNYRGTECEGDDSLTFQKTESSAVCLFSREHTLQKPGTAGSSSSDRSSITETHCSIDNHVPNKENEPLTNSSTSSMLSSSCVGQPSIVEDYFTSIGQLLTRQKVGGSGKVIEDAVPNGSTSVSMLASEHVRPISTRQIDSQHVSFSAVMSRPISSKFSPSSDLHSSALVQDSLSGVPAISWSSDDSDIASFERRFSQQLDACTTKVNFPPSSDSNSLRALDSESLGTGSSDSPFNHALSQNLDSGGHGGVSKSGIFWYSLASLVDTAVDKSKEVFHDKVLTDKSKGKMGKPATQEVMEPFSMTKSELQIAFPSHPIELASKSLGVKESDPIGNSSEIINKNDSDLDSPCWKGKLSANQSTCEVSRPDDFQHLKSARGACSNLNPLAPHFFPSCGKQRVNYRGTECEGDDSLTFQKTESSAVCLFSREHTLQKPGTAGSSSSDRSSITETHCSIDNHVPNKENEPLTNSSTSSMLSSSCVGQPSIVEDYFTSIGQLLTRQKVGGSGKVIEDAVPNGSTSVSLLASEHVRPISTRQIDSQHVSFSAVMSRPISSKFSPSSDLHSSALVQDPLSGVPAISWSSDDSDIASFERRFSQQLDACTTKVNFPPSSDSNSLRALDSESPGTGSSDSPFNHALSQNLDSGGHGGVSKSGIFWYSLASLVDAAVDKSKEVFHDKVLTDKSKGKMGKPATQEVMEPLSMTKSELQITCPSHPIELASKSLGVKENNPIGNSSEIINENDSDLDSPCWKGKLSANQSTCEVSRPDDFQHLKSARGACSNLNPLAPHFFPSCGKQRVNYRGTECEGDDSLTFQKTESSAVCLSSTEQTLQKTVTTGSSSSDQSSITETHCYIDMHVLNKEYEQLTNSNSSSMLSSSCLVQPSIPEDYFISNSQLLTGKKVGGSGKFIEDAVSNGSTSVSLRASEHVTSSSSCRVGVSSALSEAYGLVTKPLCTPPKLDIQIVVKTINQVSELLMQNCSYDLDSLNEHEHDIMKRVVYNLNACIRNRAIEEALEGHQQLEEEENPQVLLYKNSWLEAEAALCSMKYEACVLGMKTEMENKMETPWPETGEVGASKVIYLSFTVEWYHNIKCFSQAYILHTLLEFEKYKDKPWSRSATRTNRW</sequence>
<feature type="region of interest" description="Disordered" evidence="1">
    <location>
        <begin position="459"/>
        <end position="481"/>
    </location>
</feature>
<feature type="compositionally biased region" description="Polar residues" evidence="1">
    <location>
        <begin position="628"/>
        <end position="644"/>
    </location>
</feature>
<feature type="region of interest" description="Disordered" evidence="1">
    <location>
        <begin position="27"/>
        <end position="46"/>
    </location>
</feature>
<reference evidence="2" key="1">
    <citation type="journal article" date="2023" name="Mol. Ecol. Resour.">
        <title>Chromosome-level genome assembly of a triploid poplar Populus alba 'Berolinensis'.</title>
        <authorList>
            <person name="Chen S."/>
            <person name="Yu Y."/>
            <person name="Wang X."/>
            <person name="Wang S."/>
            <person name="Zhang T."/>
            <person name="Zhou Y."/>
            <person name="He R."/>
            <person name="Meng N."/>
            <person name="Wang Y."/>
            <person name="Liu W."/>
            <person name="Liu Z."/>
            <person name="Liu J."/>
            <person name="Guo Q."/>
            <person name="Huang H."/>
            <person name="Sederoff R.R."/>
            <person name="Wang G."/>
            <person name="Qu G."/>
            <person name="Chen S."/>
        </authorList>
    </citation>
    <scope>NUCLEOTIDE SEQUENCE</scope>
    <source>
        <strain evidence="2">SC-2020</strain>
    </source>
</reference>
<dbReference type="PANTHER" id="PTHR34361">
    <property type="entry name" value="OS08G0157800 PROTEIN"/>
    <property type="match status" value="1"/>
</dbReference>
<name>A0AAD6M7F2_9ROSI</name>
<proteinExistence type="predicted"/>
<evidence type="ECO:0000313" key="2">
    <source>
        <dbReference type="EMBL" id="KAJ6980343.1"/>
    </source>
</evidence>
<protein>
    <submittedName>
        <fullName evidence="2">Endochitinase A-like isoform X2</fullName>
    </submittedName>
</protein>
<organism evidence="2 3">
    <name type="scientific">Populus alba x Populus x berolinensis</name>
    <dbReference type="NCBI Taxonomy" id="444605"/>
    <lineage>
        <taxon>Eukaryota</taxon>
        <taxon>Viridiplantae</taxon>
        <taxon>Streptophyta</taxon>
        <taxon>Embryophyta</taxon>
        <taxon>Tracheophyta</taxon>
        <taxon>Spermatophyta</taxon>
        <taxon>Magnoliopsida</taxon>
        <taxon>eudicotyledons</taxon>
        <taxon>Gunneridae</taxon>
        <taxon>Pentapetalae</taxon>
        <taxon>rosids</taxon>
        <taxon>fabids</taxon>
        <taxon>Malpighiales</taxon>
        <taxon>Salicaceae</taxon>
        <taxon>Saliceae</taxon>
        <taxon>Populus</taxon>
    </lineage>
</organism>
<dbReference type="Proteomes" id="UP001164929">
    <property type="component" value="Chromosome 11"/>
</dbReference>
<feature type="compositionally biased region" description="Polar residues" evidence="1">
    <location>
        <begin position="27"/>
        <end position="41"/>
    </location>
</feature>
<feature type="region of interest" description="Disordered" evidence="1">
    <location>
        <begin position="856"/>
        <end position="878"/>
    </location>
</feature>
<feature type="compositionally biased region" description="Polar residues" evidence="1">
    <location>
        <begin position="1025"/>
        <end position="1041"/>
    </location>
</feature>
<keyword evidence="3" id="KW-1185">Reference proteome</keyword>
<feature type="region of interest" description="Disordered" evidence="1">
    <location>
        <begin position="214"/>
        <end position="248"/>
    </location>
</feature>
<gene>
    <name evidence="2" type="ORF">NC653_028220</name>
</gene>
<feature type="region of interest" description="Disordered" evidence="1">
    <location>
        <begin position="1003"/>
        <end position="1041"/>
    </location>
</feature>
<feature type="compositionally biased region" description="Polar residues" evidence="1">
    <location>
        <begin position="1003"/>
        <end position="1018"/>
    </location>
</feature>